<protein>
    <submittedName>
        <fullName evidence="1">DUF2093 domain-containing protein</fullName>
    </submittedName>
</protein>
<dbReference type="Pfam" id="PF09866">
    <property type="entry name" value="DUF2093"/>
    <property type="match status" value="1"/>
</dbReference>
<comment type="caution">
    <text evidence="1">The sequence shown here is derived from an EMBL/GenBank/DDBJ whole genome shotgun (WGS) entry which is preliminary data.</text>
</comment>
<reference evidence="1 2" key="1">
    <citation type="submission" date="2019-03" db="EMBL/GenBank/DDBJ databases">
        <title>Rhizobium sp. nov., an bacterium isolated from biocrust in Mu Us Desert.</title>
        <authorList>
            <person name="Lixiong L."/>
        </authorList>
    </citation>
    <scope>NUCLEOTIDE SEQUENCE [LARGE SCALE GENOMIC DNA]</scope>
    <source>
        <strain evidence="1 2">SPY-1</strain>
    </source>
</reference>
<keyword evidence="2" id="KW-1185">Reference proteome</keyword>
<dbReference type="EMBL" id="SMTL01000002">
    <property type="protein sequence ID" value="TDK37507.1"/>
    <property type="molecule type" value="Genomic_DNA"/>
</dbReference>
<gene>
    <name evidence="1" type="ORF">E2F50_11695</name>
</gene>
<dbReference type="AlphaFoldDB" id="A0A4R5UKR8"/>
<dbReference type="InterPro" id="IPR018661">
    <property type="entry name" value="DUF2093"/>
</dbReference>
<name>A0A4R5UKR8_9HYPH</name>
<accession>A0A4R5UKR8</accession>
<dbReference type="RefSeq" id="WP_133316276.1">
    <property type="nucleotide sequence ID" value="NZ_SMTL01000002.1"/>
</dbReference>
<proteinExistence type="predicted"/>
<dbReference type="OrthoDB" id="9801906at2"/>
<organism evidence="1 2">
    <name type="scientific">Rhizobium deserti</name>
    <dbReference type="NCBI Taxonomy" id="2547961"/>
    <lineage>
        <taxon>Bacteria</taxon>
        <taxon>Pseudomonadati</taxon>
        <taxon>Pseudomonadota</taxon>
        <taxon>Alphaproteobacteria</taxon>
        <taxon>Hyphomicrobiales</taxon>
        <taxon>Rhizobiaceae</taxon>
        <taxon>Rhizobium/Agrobacterium group</taxon>
        <taxon>Rhizobium</taxon>
    </lineage>
</organism>
<evidence type="ECO:0000313" key="1">
    <source>
        <dbReference type="EMBL" id="TDK37507.1"/>
    </source>
</evidence>
<dbReference type="Proteomes" id="UP000295238">
    <property type="component" value="Unassembled WGS sequence"/>
</dbReference>
<sequence length="78" mass="8735">MNRFEGSGFREAKIRYLDGDYQILSAGSYVICAMTGAQIPVDELKYWSVARQEPYVDCATALDAEKRAGMLPNQQVRA</sequence>
<evidence type="ECO:0000313" key="2">
    <source>
        <dbReference type="Proteomes" id="UP000295238"/>
    </source>
</evidence>